<proteinExistence type="predicted"/>
<name>A0ACB6S707_9PLEO</name>
<keyword evidence="2" id="KW-1185">Reference proteome</keyword>
<evidence type="ECO:0000313" key="1">
    <source>
        <dbReference type="EMBL" id="KAF2629004.1"/>
    </source>
</evidence>
<feature type="non-terminal residue" evidence="1">
    <location>
        <position position="1"/>
    </location>
</feature>
<organism evidence="1 2">
    <name type="scientific">Macroventuria anomochaeta</name>
    <dbReference type="NCBI Taxonomy" id="301207"/>
    <lineage>
        <taxon>Eukaryota</taxon>
        <taxon>Fungi</taxon>
        <taxon>Dikarya</taxon>
        <taxon>Ascomycota</taxon>
        <taxon>Pezizomycotina</taxon>
        <taxon>Dothideomycetes</taxon>
        <taxon>Pleosporomycetidae</taxon>
        <taxon>Pleosporales</taxon>
        <taxon>Pleosporineae</taxon>
        <taxon>Didymellaceae</taxon>
        <taxon>Macroventuria</taxon>
    </lineage>
</organism>
<accession>A0ACB6S707</accession>
<sequence length="94" mass="10132">YVLITASLSYLPSICLRACITPFQRAAKVPQFHAFASAETTAAASLPSKKPALCLFNCAQRAHYNSHENYTIVLTGMVISGLRYPRVAAVAGMV</sequence>
<protein>
    <submittedName>
        <fullName evidence="1">Uncharacterized protein</fullName>
    </submittedName>
</protein>
<dbReference type="Proteomes" id="UP000799754">
    <property type="component" value="Unassembled WGS sequence"/>
</dbReference>
<comment type="caution">
    <text evidence="1">The sequence shown here is derived from an EMBL/GenBank/DDBJ whole genome shotgun (WGS) entry which is preliminary data.</text>
</comment>
<evidence type="ECO:0000313" key="2">
    <source>
        <dbReference type="Proteomes" id="UP000799754"/>
    </source>
</evidence>
<reference evidence="1" key="1">
    <citation type="journal article" date="2020" name="Stud. Mycol.">
        <title>101 Dothideomycetes genomes: a test case for predicting lifestyles and emergence of pathogens.</title>
        <authorList>
            <person name="Haridas S."/>
            <person name="Albert R."/>
            <person name="Binder M."/>
            <person name="Bloem J."/>
            <person name="Labutti K."/>
            <person name="Salamov A."/>
            <person name="Andreopoulos B."/>
            <person name="Baker S."/>
            <person name="Barry K."/>
            <person name="Bills G."/>
            <person name="Bluhm B."/>
            <person name="Cannon C."/>
            <person name="Castanera R."/>
            <person name="Culley D."/>
            <person name="Daum C."/>
            <person name="Ezra D."/>
            <person name="Gonzalez J."/>
            <person name="Henrissat B."/>
            <person name="Kuo A."/>
            <person name="Liang C."/>
            <person name="Lipzen A."/>
            <person name="Lutzoni F."/>
            <person name="Magnuson J."/>
            <person name="Mondo S."/>
            <person name="Nolan M."/>
            <person name="Ohm R."/>
            <person name="Pangilinan J."/>
            <person name="Park H.-J."/>
            <person name="Ramirez L."/>
            <person name="Alfaro M."/>
            <person name="Sun H."/>
            <person name="Tritt A."/>
            <person name="Yoshinaga Y."/>
            <person name="Zwiers L.-H."/>
            <person name="Turgeon B."/>
            <person name="Goodwin S."/>
            <person name="Spatafora J."/>
            <person name="Crous P."/>
            <person name="Grigoriev I."/>
        </authorList>
    </citation>
    <scope>NUCLEOTIDE SEQUENCE</scope>
    <source>
        <strain evidence="1">CBS 525.71</strain>
    </source>
</reference>
<dbReference type="EMBL" id="MU006711">
    <property type="protein sequence ID" value="KAF2629004.1"/>
    <property type="molecule type" value="Genomic_DNA"/>
</dbReference>
<gene>
    <name evidence="1" type="ORF">BU25DRAFT_337923</name>
</gene>